<sequence>MKKPASTVRALSPAKPPKVAIAKSARKKLTKSAPTSKATSAKPSSGEKSVPKAASTAASASASTPAPASRPSSTRAPSATHAAAARPAANIKTTTTTTSSKAPTVVTTAAAPVDDATFAAQRAAALAALREQHAHHCSVGKQALAATAQSVAAAPTVAQTEEPVEMAQAENQPLIDVRVSKSAVVTLVQALAFVWAIVAGWYMLSVLGKGLLVVLWPVRWIFKGIAMLGGCVRGGGWGG</sequence>
<evidence type="ECO:0000313" key="4">
    <source>
        <dbReference type="Proteomes" id="UP000325902"/>
    </source>
</evidence>
<keyword evidence="2" id="KW-0812">Transmembrane</keyword>
<keyword evidence="2" id="KW-0472">Membrane</keyword>
<feature type="transmembrane region" description="Helical" evidence="2">
    <location>
        <begin position="183"/>
        <end position="204"/>
    </location>
</feature>
<accession>A0A5N5DGD3</accession>
<keyword evidence="2" id="KW-1133">Transmembrane helix</keyword>
<comment type="caution">
    <text evidence="3">The sequence shown here is derived from an EMBL/GenBank/DDBJ whole genome shotgun (WGS) entry which is preliminary data.</text>
</comment>
<evidence type="ECO:0000256" key="2">
    <source>
        <dbReference type="SAM" id="Phobius"/>
    </source>
</evidence>
<feature type="transmembrane region" description="Helical" evidence="2">
    <location>
        <begin position="210"/>
        <end position="232"/>
    </location>
</feature>
<dbReference type="EMBL" id="VCHE01000021">
    <property type="protein sequence ID" value="KAB2576878.1"/>
    <property type="molecule type" value="Genomic_DNA"/>
</dbReference>
<feature type="compositionally biased region" description="Low complexity" evidence="1">
    <location>
        <begin position="53"/>
        <end position="101"/>
    </location>
</feature>
<gene>
    <name evidence="3" type="ORF">DBV05_g4509</name>
</gene>
<keyword evidence="4" id="KW-1185">Reference proteome</keyword>
<proteinExistence type="predicted"/>
<dbReference type="AlphaFoldDB" id="A0A5N5DGD3"/>
<dbReference type="Proteomes" id="UP000325902">
    <property type="component" value="Unassembled WGS sequence"/>
</dbReference>
<evidence type="ECO:0000256" key="1">
    <source>
        <dbReference type="SAM" id="MobiDB-lite"/>
    </source>
</evidence>
<evidence type="ECO:0000313" key="3">
    <source>
        <dbReference type="EMBL" id="KAB2576878.1"/>
    </source>
</evidence>
<organism evidence="3 4">
    <name type="scientific">Lasiodiplodia theobromae</name>
    <dbReference type="NCBI Taxonomy" id="45133"/>
    <lineage>
        <taxon>Eukaryota</taxon>
        <taxon>Fungi</taxon>
        <taxon>Dikarya</taxon>
        <taxon>Ascomycota</taxon>
        <taxon>Pezizomycotina</taxon>
        <taxon>Dothideomycetes</taxon>
        <taxon>Dothideomycetes incertae sedis</taxon>
        <taxon>Botryosphaeriales</taxon>
        <taxon>Botryosphaeriaceae</taxon>
        <taxon>Lasiodiplodia</taxon>
    </lineage>
</organism>
<feature type="region of interest" description="Disordered" evidence="1">
    <location>
        <begin position="1"/>
        <end position="101"/>
    </location>
</feature>
<name>A0A5N5DGD3_9PEZI</name>
<reference evidence="3 4" key="1">
    <citation type="journal article" date="2019" name="Sci. Rep.">
        <title>A multi-omics analysis of the grapevine pathogen Lasiodiplodia theobromae reveals that temperature affects the expression of virulence- and pathogenicity-related genes.</title>
        <authorList>
            <person name="Felix C."/>
            <person name="Meneses R."/>
            <person name="Goncalves M.F.M."/>
            <person name="Tilleman L."/>
            <person name="Duarte A.S."/>
            <person name="Jorrin-Novo J.V."/>
            <person name="Van de Peer Y."/>
            <person name="Deforce D."/>
            <person name="Van Nieuwerburgh F."/>
            <person name="Esteves A.C."/>
            <person name="Alves A."/>
        </authorList>
    </citation>
    <scope>NUCLEOTIDE SEQUENCE [LARGE SCALE GENOMIC DNA]</scope>
    <source>
        <strain evidence="3 4">LA-SOL3</strain>
    </source>
</reference>
<feature type="compositionally biased region" description="Polar residues" evidence="1">
    <location>
        <begin position="32"/>
        <end position="47"/>
    </location>
</feature>
<protein>
    <submittedName>
        <fullName evidence="3">Uncharacterized protein</fullName>
    </submittedName>
</protein>